<comment type="subcellular location">
    <subcellularLocation>
        <location evidence="1 11">Golgi apparatus membrane</location>
        <topology evidence="1 11">Single-pass type II membrane protein</topology>
    </subcellularLocation>
</comment>
<dbReference type="FunFam" id="3.90.550.50:FF:000001">
    <property type="entry name" value="Hexosyltransferase"/>
    <property type="match status" value="1"/>
</dbReference>
<evidence type="ECO:0000256" key="12">
    <source>
        <dbReference type="SAM" id="MobiDB-lite"/>
    </source>
</evidence>
<evidence type="ECO:0000256" key="9">
    <source>
        <dbReference type="ARBA" id="ARBA00023136"/>
    </source>
</evidence>
<dbReference type="PANTHER" id="PTHR11214:SF314">
    <property type="entry name" value="HEXOSYLTRANSFERASE"/>
    <property type="match status" value="1"/>
</dbReference>
<accession>A0A8J1U499</accession>
<evidence type="ECO:0000256" key="6">
    <source>
        <dbReference type="ARBA" id="ARBA00022968"/>
    </source>
</evidence>
<evidence type="ECO:0000256" key="10">
    <source>
        <dbReference type="ARBA" id="ARBA00023180"/>
    </source>
</evidence>
<dbReference type="Gene3D" id="3.90.550.50">
    <property type="match status" value="1"/>
</dbReference>
<keyword evidence="14" id="KW-1185">Reference proteome</keyword>
<evidence type="ECO:0000256" key="5">
    <source>
        <dbReference type="ARBA" id="ARBA00022692"/>
    </source>
</evidence>
<dbReference type="EMBL" id="CAIIXF020000008">
    <property type="protein sequence ID" value="CAH1792062.1"/>
    <property type="molecule type" value="Genomic_DNA"/>
</dbReference>
<keyword evidence="10" id="KW-0325">Glycoprotein</keyword>
<dbReference type="AlphaFoldDB" id="A0A8J1U499"/>
<keyword evidence="6 11" id="KW-0735">Signal-anchor</keyword>
<keyword evidence="3 11" id="KW-0328">Glycosyltransferase</keyword>
<reference evidence="13" key="1">
    <citation type="submission" date="2022-03" db="EMBL/GenBank/DDBJ databases">
        <authorList>
            <person name="Martin C."/>
        </authorList>
    </citation>
    <scope>NUCLEOTIDE SEQUENCE</scope>
</reference>
<evidence type="ECO:0000256" key="1">
    <source>
        <dbReference type="ARBA" id="ARBA00004323"/>
    </source>
</evidence>
<proteinExistence type="inferred from homology"/>
<keyword evidence="9 11" id="KW-0472">Membrane</keyword>
<sequence length="461" mass="52776">MKMTKELRRFFMFASSLALIIPGLVWYFFGMYSNSDMYSSTRTRYRPSVTKHWDVPDDSSTSFISVNDTGIPVKVEGVLRYDGSPSEIYDNNNISSRKYTNVAFTGVISDLIAKLLYNVSTDHQDINSYDTTEEESSAYDNIRGTQTQTDNSKRAKKSSLIASKEPEVTLEDLVSGAASRPDLVSEATSRPDNCKSCFPESSYLYMPPEVCSTTSPKSPYVTLLLLIFTTHENKAHRDTLRRTWASIADKNSAEVRYVFLLGKHKVRTLNKKALEEAKKYGDIVIKDFDEVYRNLTYKTIAGFQWASKFCSNAQYVMKTDDDMWVNTPKILKDLESWDIKNEVVGDCYQTGVPNRDKKSKWYASFREYPRSTYPGFCSGTGYLSTMKVVKDIVKVSPNIPYFYLEDVYVAICIRKLGYTLRKHYGFHNAKVLFDQCLYHEIIITSHYVTLEEVEAAWNAIC</sequence>
<keyword evidence="4" id="KW-0808">Transferase</keyword>
<keyword evidence="8 11" id="KW-0333">Golgi apparatus</keyword>
<evidence type="ECO:0000256" key="4">
    <source>
        <dbReference type="ARBA" id="ARBA00022679"/>
    </source>
</evidence>
<dbReference type="Proteomes" id="UP000749559">
    <property type="component" value="Unassembled WGS sequence"/>
</dbReference>
<dbReference type="Pfam" id="PF01762">
    <property type="entry name" value="Galactosyl_T"/>
    <property type="match status" value="1"/>
</dbReference>
<feature type="transmembrane region" description="Helical" evidence="11">
    <location>
        <begin position="12"/>
        <end position="32"/>
    </location>
</feature>
<keyword evidence="5 11" id="KW-0812">Transmembrane</keyword>
<protein>
    <recommendedName>
        <fullName evidence="11">Hexosyltransferase</fullName>
        <ecNumber evidence="11">2.4.1.-</ecNumber>
    </recommendedName>
</protein>
<evidence type="ECO:0000256" key="8">
    <source>
        <dbReference type="ARBA" id="ARBA00023034"/>
    </source>
</evidence>
<name>A0A8J1U499_OWEFU</name>
<dbReference type="OrthoDB" id="2139606at2759"/>
<evidence type="ECO:0000256" key="7">
    <source>
        <dbReference type="ARBA" id="ARBA00022989"/>
    </source>
</evidence>
<comment type="caution">
    <text evidence="13">The sequence shown here is derived from an EMBL/GenBank/DDBJ whole genome shotgun (WGS) entry which is preliminary data.</text>
</comment>
<comment type="similarity">
    <text evidence="2 11">Belongs to the glycosyltransferase 31 family.</text>
</comment>
<dbReference type="GO" id="GO:0000139">
    <property type="term" value="C:Golgi membrane"/>
    <property type="evidence" value="ECO:0007669"/>
    <property type="project" value="UniProtKB-SubCell"/>
</dbReference>
<evidence type="ECO:0000313" key="13">
    <source>
        <dbReference type="EMBL" id="CAH1792062.1"/>
    </source>
</evidence>
<evidence type="ECO:0000256" key="11">
    <source>
        <dbReference type="RuleBase" id="RU363063"/>
    </source>
</evidence>
<dbReference type="GO" id="GO:0016758">
    <property type="term" value="F:hexosyltransferase activity"/>
    <property type="evidence" value="ECO:0007669"/>
    <property type="project" value="InterPro"/>
</dbReference>
<dbReference type="EC" id="2.4.1.-" evidence="11"/>
<evidence type="ECO:0000256" key="3">
    <source>
        <dbReference type="ARBA" id="ARBA00022676"/>
    </source>
</evidence>
<evidence type="ECO:0000256" key="2">
    <source>
        <dbReference type="ARBA" id="ARBA00008661"/>
    </source>
</evidence>
<keyword evidence="7 11" id="KW-1133">Transmembrane helix</keyword>
<dbReference type="InterPro" id="IPR002659">
    <property type="entry name" value="Glyco_trans_31"/>
</dbReference>
<organism evidence="13 14">
    <name type="scientific">Owenia fusiformis</name>
    <name type="common">Polychaete worm</name>
    <dbReference type="NCBI Taxonomy" id="6347"/>
    <lineage>
        <taxon>Eukaryota</taxon>
        <taxon>Metazoa</taxon>
        <taxon>Spiralia</taxon>
        <taxon>Lophotrochozoa</taxon>
        <taxon>Annelida</taxon>
        <taxon>Polychaeta</taxon>
        <taxon>Sedentaria</taxon>
        <taxon>Canalipalpata</taxon>
        <taxon>Sabellida</taxon>
        <taxon>Oweniida</taxon>
        <taxon>Oweniidae</taxon>
        <taxon>Owenia</taxon>
    </lineage>
</organism>
<gene>
    <name evidence="13" type="ORF">OFUS_LOCUS17085</name>
</gene>
<evidence type="ECO:0000313" key="14">
    <source>
        <dbReference type="Proteomes" id="UP000749559"/>
    </source>
</evidence>
<dbReference type="GO" id="GO:0006493">
    <property type="term" value="P:protein O-linked glycosylation"/>
    <property type="evidence" value="ECO:0007669"/>
    <property type="project" value="TreeGrafter"/>
</dbReference>
<feature type="region of interest" description="Disordered" evidence="12">
    <location>
        <begin position="129"/>
        <end position="160"/>
    </location>
</feature>
<dbReference type="PANTHER" id="PTHR11214">
    <property type="entry name" value="BETA-1,3-N-ACETYLGLUCOSAMINYLTRANSFERASE"/>
    <property type="match status" value="1"/>
</dbReference>